<evidence type="ECO:0000256" key="2">
    <source>
        <dbReference type="ARBA" id="ARBA00023002"/>
    </source>
</evidence>
<dbReference type="PIRSF" id="PIRSF000103">
    <property type="entry name" value="HIBADH"/>
    <property type="match status" value="1"/>
</dbReference>
<gene>
    <name evidence="5" type="ORF">HNR61_002155</name>
</gene>
<keyword evidence="6" id="KW-1185">Reference proteome</keyword>
<dbReference type="InterPro" id="IPR015815">
    <property type="entry name" value="HIBADH-related"/>
</dbReference>
<dbReference type="PANTHER" id="PTHR43580">
    <property type="entry name" value="OXIDOREDUCTASE GLYR1-RELATED"/>
    <property type="match status" value="1"/>
</dbReference>
<feature type="domain" description="NADPH-dependent reductive aminase-like C-terminal" evidence="4">
    <location>
        <begin position="164"/>
        <end position="274"/>
    </location>
</feature>
<dbReference type="GO" id="GO:0003677">
    <property type="term" value="F:DNA binding"/>
    <property type="evidence" value="ECO:0007669"/>
    <property type="project" value="TreeGrafter"/>
</dbReference>
<dbReference type="InterPro" id="IPR051265">
    <property type="entry name" value="HIBADH-related_NP60_sf"/>
</dbReference>
<organism evidence="5 6">
    <name type="scientific">Actinomadura namibiensis</name>
    <dbReference type="NCBI Taxonomy" id="182080"/>
    <lineage>
        <taxon>Bacteria</taxon>
        <taxon>Bacillati</taxon>
        <taxon>Actinomycetota</taxon>
        <taxon>Actinomycetes</taxon>
        <taxon>Streptosporangiales</taxon>
        <taxon>Thermomonosporaceae</taxon>
        <taxon>Actinomadura</taxon>
    </lineage>
</organism>
<evidence type="ECO:0000259" key="4">
    <source>
        <dbReference type="Pfam" id="PF21761"/>
    </source>
</evidence>
<dbReference type="InterPro" id="IPR013328">
    <property type="entry name" value="6PGD_dom2"/>
</dbReference>
<keyword evidence="2" id="KW-0560">Oxidoreductase</keyword>
<dbReference type="SUPFAM" id="SSF51735">
    <property type="entry name" value="NAD(P)-binding Rossmann-fold domains"/>
    <property type="match status" value="1"/>
</dbReference>
<dbReference type="InterPro" id="IPR006115">
    <property type="entry name" value="6PGDH_NADP-bd"/>
</dbReference>
<reference evidence="5 6" key="1">
    <citation type="submission" date="2020-08" db="EMBL/GenBank/DDBJ databases">
        <title>Genomic Encyclopedia of Type Strains, Phase IV (KMG-IV): sequencing the most valuable type-strain genomes for metagenomic binning, comparative biology and taxonomic classification.</title>
        <authorList>
            <person name="Goeker M."/>
        </authorList>
    </citation>
    <scope>NUCLEOTIDE SEQUENCE [LARGE SCALE GENOMIC DNA]</scope>
    <source>
        <strain evidence="5 6">DSM 44197</strain>
    </source>
</reference>
<dbReference type="AlphaFoldDB" id="A0A7W3LLX0"/>
<dbReference type="Proteomes" id="UP000572680">
    <property type="component" value="Unassembled WGS sequence"/>
</dbReference>
<name>A0A7W3LLX0_ACTNM</name>
<dbReference type="EMBL" id="JACJIA010000002">
    <property type="protein sequence ID" value="MBA8950542.1"/>
    <property type="molecule type" value="Genomic_DNA"/>
</dbReference>
<dbReference type="GO" id="GO:0050661">
    <property type="term" value="F:NADP binding"/>
    <property type="evidence" value="ECO:0007669"/>
    <property type="project" value="InterPro"/>
</dbReference>
<dbReference type="GO" id="GO:0031491">
    <property type="term" value="F:nucleosome binding"/>
    <property type="evidence" value="ECO:0007669"/>
    <property type="project" value="TreeGrafter"/>
</dbReference>
<dbReference type="Pfam" id="PF21761">
    <property type="entry name" value="RedAm-like_C"/>
    <property type="match status" value="1"/>
</dbReference>
<comment type="similarity">
    <text evidence="1">Belongs to the HIBADH-related family.</text>
</comment>
<dbReference type="Gene3D" id="1.10.1040.10">
    <property type="entry name" value="N-(1-d-carboxylethyl)-l-norvaline Dehydrogenase, domain 2"/>
    <property type="match status" value="1"/>
</dbReference>
<dbReference type="InterPro" id="IPR048666">
    <property type="entry name" value="RedAm-like_C"/>
</dbReference>
<evidence type="ECO:0000313" key="6">
    <source>
        <dbReference type="Proteomes" id="UP000572680"/>
    </source>
</evidence>
<dbReference type="RefSeq" id="WP_182842941.1">
    <property type="nucleotide sequence ID" value="NZ_BAAALP010000057.1"/>
</dbReference>
<dbReference type="GO" id="GO:0140673">
    <property type="term" value="P:transcription elongation-coupled chromatin remodeling"/>
    <property type="evidence" value="ECO:0007669"/>
    <property type="project" value="TreeGrafter"/>
</dbReference>
<evidence type="ECO:0000313" key="5">
    <source>
        <dbReference type="EMBL" id="MBA8950542.1"/>
    </source>
</evidence>
<accession>A0A7W3LLX0</accession>
<feature type="domain" description="6-phosphogluconate dehydrogenase NADP-binding" evidence="3">
    <location>
        <begin position="9"/>
        <end position="157"/>
    </location>
</feature>
<dbReference type="Pfam" id="PF03446">
    <property type="entry name" value="NAD_binding_2"/>
    <property type="match status" value="1"/>
</dbReference>
<dbReference type="GO" id="GO:0000785">
    <property type="term" value="C:chromatin"/>
    <property type="evidence" value="ECO:0007669"/>
    <property type="project" value="TreeGrafter"/>
</dbReference>
<dbReference type="PANTHER" id="PTHR43580:SF2">
    <property type="entry name" value="CYTOKINE-LIKE NUCLEAR FACTOR N-PAC"/>
    <property type="match status" value="1"/>
</dbReference>
<dbReference type="InterPro" id="IPR036291">
    <property type="entry name" value="NAD(P)-bd_dom_sf"/>
</dbReference>
<protein>
    <submittedName>
        <fullName evidence="5">3-hydroxyisobutyrate dehydrogenase-like beta-hydroxyacid dehydrogenase</fullName>
    </submittedName>
</protein>
<comment type="caution">
    <text evidence="5">The sequence shown here is derived from an EMBL/GenBank/DDBJ whole genome shotgun (WGS) entry which is preliminary data.</text>
</comment>
<evidence type="ECO:0000259" key="3">
    <source>
        <dbReference type="Pfam" id="PF03446"/>
    </source>
</evidence>
<proteinExistence type="inferred from homology"/>
<dbReference type="GO" id="GO:0016491">
    <property type="term" value="F:oxidoreductase activity"/>
    <property type="evidence" value="ECO:0007669"/>
    <property type="project" value="UniProtKB-KW"/>
</dbReference>
<evidence type="ECO:0000256" key="1">
    <source>
        <dbReference type="ARBA" id="ARBA00009080"/>
    </source>
</evidence>
<sequence length="290" mass="29838">MTATNKTPVTVIGLGSMGHTLASTFLKAGHPLTVWNRTPEKADDLVAAGAARAATPAEAAAASPLVIVCLVDHAVTRESLASAGKAFADRVLVNLTNSTPDQAREIAAWAGENGVTYVDGGIMATPPLIGGPASFLLYSGDREAFDAHRDALAVLGTPHFMGEDPGAAALYDLALLSGMYGMAAGVAHARALVTAHAGPAKAQEFSQTMLLSWIQAMLSVFAGMDAAKMADESPLDMQAPALVNILEASDAEGVPPMLAAHLLSMMKEIVDAGFTDVLPPVIDDLVGRLG</sequence>
<dbReference type="Gene3D" id="3.40.50.720">
    <property type="entry name" value="NAD(P)-binding Rossmann-like Domain"/>
    <property type="match status" value="1"/>
</dbReference>